<evidence type="ECO:0000259" key="1">
    <source>
        <dbReference type="Pfam" id="PF00188"/>
    </source>
</evidence>
<dbReference type="RefSeq" id="WP_407284805.1">
    <property type="nucleotide sequence ID" value="NZ_CP147982.1"/>
</dbReference>
<dbReference type="InterPro" id="IPR014044">
    <property type="entry name" value="CAP_dom"/>
</dbReference>
<feature type="domain" description="SCP" evidence="1">
    <location>
        <begin position="84"/>
        <end position="198"/>
    </location>
</feature>
<dbReference type="InterPro" id="IPR035940">
    <property type="entry name" value="CAP_sf"/>
</dbReference>
<dbReference type="SUPFAM" id="SSF55797">
    <property type="entry name" value="PR-1-like"/>
    <property type="match status" value="1"/>
</dbReference>
<sequence>MPGKHRKPRRRPEHRSAKAAIATAVGVVLGAAGLDVATATDAPPRTADAARVGPAHPVRDAPVGALAGDDPAAQDPSEYVRQVVRLVNAERVGHGCAPVRWNAVLQRAAQRHSDDMATRHFFDHTNPDGSDPGERITRAGYAWSAYGENISVGRATPSAVMNAWMDSPGHRRNILQCDLADIGVGIRFGTGGPWWTQDLAAQVDGHPGR</sequence>
<gene>
    <name evidence="2" type="ORF">WAB15_00225</name>
</gene>
<organism evidence="2 3">
    <name type="scientific">Streptomyces sirii</name>
    <dbReference type="NCBI Taxonomy" id="3127701"/>
    <lineage>
        <taxon>Bacteria</taxon>
        <taxon>Bacillati</taxon>
        <taxon>Actinomycetota</taxon>
        <taxon>Actinomycetes</taxon>
        <taxon>Kitasatosporales</taxon>
        <taxon>Streptomycetaceae</taxon>
        <taxon>Streptomyces</taxon>
    </lineage>
</organism>
<dbReference type="Pfam" id="PF00188">
    <property type="entry name" value="CAP"/>
    <property type="match status" value="1"/>
</dbReference>
<name>A0ABZ2QHZ0_9ACTN</name>
<accession>A0ABZ2QHZ0</accession>
<evidence type="ECO:0000313" key="2">
    <source>
        <dbReference type="EMBL" id="WXK74542.1"/>
    </source>
</evidence>
<dbReference type="PANTHER" id="PTHR31157">
    <property type="entry name" value="SCP DOMAIN-CONTAINING PROTEIN"/>
    <property type="match status" value="1"/>
</dbReference>
<dbReference type="Proteomes" id="UP001626628">
    <property type="component" value="Chromosome"/>
</dbReference>
<protein>
    <submittedName>
        <fullName evidence="2">CAP domain-containing protein</fullName>
    </submittedName>
</protein>
<dbReference type="CDD" id="cd05379">
    <property type="entry name" value="CAP_bacterial"/>
    <property type="match status" value="1"/>
</dbReference>
<dbReference type="Gene3D" id="3.40.33.10">
    <property type="entry name" value="CAP"/>
    <property type="match status" value="1"/>
</dbReference>
<dbReference type="EMBL" id="CP147982">
    <property type="protein sequence ID" value="WXK74542.1"/>
    <property type="molecule type" value="Genomic_DNA"/>
</dbReference>
<dbReference type="PANTHER" id="PTHR31157:SF1">
    <property type="entry name" value="SCP DOMAIN-CONTAINING PROTEIN"/>
    <property type="match status" value="1"/>
</dbReference>
<evidence type="ECO:0000313" key="3">
    <source>
        <dbReference type="Proteomes" id="UP001626628"/>
    </source>
</evidence>
<proteinExistence type="predicted"/>
<reference evidence="2 3" key="1">
    <citation type="submission" date="2024-03" db="EMBL/GenBank/DDBJ databases">
        <title>The complete genome of Streptomyces sirii sp.nov.</title>
        <authorList>
            <person name="Zakalyukina Y.V."/>
            <person name="Belik A.R."/>
            <person name="Biryukov M.V."/>
            <person name="Baturina O.A."/>
            <person name="Kabilov M.R."/>
        </authorList>
    </citation>
    <scope>NUCLEOTIDE SEQUENCE [LARGE SCALE GENOMIC DNA]</scope>
    <source>
        <strain evidence="2 3">BP-8</strain>
    </source>
</reference>
<keyword evidence="3" id="KW-1185">Reference proteome</keyword>